<reference evidence="5 6" key="1">
    <citation type="submission" date="2023-05" db="EMBL/GenBank/DDBJ databases">
        <title>B98-5 Cell Line De Novo Hybrid Assembly: An Optical Mapping Approach.</title>
        <authorList>
            <person name="Kananen K."/>
            <person name="Auerbach J.A."/>
            <person name="Kautto E."/>
            <person name="Blachly J.S."/>
        </authorList>
    </citation>
    <scope>NUCLEOTIDE SEQUENCE [LARGE SCALE GENOMIC DNA]</scope>
    <source>
        <strain evidence="5">B95-8</strain>
        <tissue evidence="5">Cell line</tissue>
    </source>
</reference>
<organism evidence="5 6">
    <name type="scientific">Saguinus oedipus</name>
    <name type="common">Cotton-top tamarin</name>
    <name type="synonym">Oedipomidas oedipus</name>
    <dbReference type="NCBI Taxonomy" id="9490"/>
    <lineage>
        <taxon>Eukaryota</taxon>
        <taxon>Metazoa</taxon>
        <taxon>Chordata</taxon>
        <taxon>Craniata</taxon>
        <taxon>Vertebrata</taxon>
        <taxon>Euteleostomi</taxon>
        <taxon>Mammalia</taxon>
        <taxon>Eutheria</taxon>
        <taxon>Euarchontoglires</taxon>
        <taxon>Primates</taxon>
        <taxon>Haplorrhini</taxon>
        <taxon>Platyrrhini</taxon>
        <taxon>Cebidae</taxon>
        <taxon>Callitrichinae</taxon>
        <taxon>Saguinus</taxon>
    </lineage>
</organism>
<dbReference type="PANTHER" id="PTHR23340:SF3">
    <property type="entry name" value="SURP AND G-PATCH DOMAIN-CONTAINING PROTEIN 1"/>
    <property type="match status" value="1"/>
</dbReference>
<dbReference type="PANTHER" id="PTHR23340">
    <property type="entry name" value="ARGININE/SERINE RICH SPLICING FACTOR SF4/14"/>
    <property type="match status" value="1"/>
</dbReference>
<dbReference type="Proteomes" id="UP001266305">
    <property type="component" value="Unassembled WGS sequence"/>
</dbReference>
<name>A0ABQ9UHE7_SAGOE</name>
<evidence type="ECO:0000256" key="2">
    <source>
        <dbReference type="ARBA" id="ARBA00022664"/>
    </source>
</evidence>
<evidence type="ECO:0000313" key="6">
    <source>
        <dbReference type="Proteomes" id="UP001266305"/>
    </source>
</evidence>
<evidence type="ECO:0000256" key="4">
    <source>
        <dbReference type="ARBA" id="ARBA00023242"/>
    </source>
</evidence>
<keyword evidence="4" id="KW-0539">Nucleus</keyword>
<evidence type="ECO:0000256" key="3">
    <source>
        <dbReference type="ARBA" id="ARBA00023187"/>
    </source>
</evidence>
<evidence type="ECO:0000256" key="1">
    <source>
        <dbReference type="ARBA" id="ARBA00004123"/>
    </source>
</evidence>
<evidence type="ECO:0000313" key="5">
    <source>
        <dbReference type="EMBL" id="KAK2096499.1"/>
    </source>
</evidence>
<dbReference type="EMBL" id="JASSZA010000012">
    <property type="protein sequence ID" value="KAK2096499.1"/>
    <property type="molecule type" value="Genomic_DNA"/>
</dbReference>
<comment type="subcellular location">
    <subcellularLocation>
        <location evidence="1">Nucleus</location>
    </subcellularLocation>
</comment>
<accession>A0ABQ9UHE7</accession>
<proteinExistence type="predicted"/>
<keyword evidence="6" id="KW-1185">Reference proteome</keyword>
<keyword evidence="3" id="KW-0508">mRNA splicing</keyword>
<sequence>MGNLTAPDAGLKRQSSLRPCQGPRLRSVICSRCPGEASLRSPASPPEKEKPVSLVGVTELLDAQKKQLKEQQEMQQLYDMIMQHKQAMQLLWGKAVQQRQQGYDSDKENQLEKFMETFKALKELR</sequence>
<comment type="caution">
    <text evidence="5">The sequence shown here is derived from an EMBL/GenBank/DDBJ whole genome shotgun (WGS) entry which is preliminary data.</text>
</comment>
<gene>
    <name evidence="5" type="ORF">P7K49_025533</name>
</gene>
<protein>
    <submittedName>
        <fullName evidence="5">Uncharacterized protein</fullName>
    </submittedName>
</protein>
<keyword evidence="2" id="KW-0507">mRNA processing</keyword>
<dbReference type="InterPro" id="IPR040169">
    <property type="entry name" value="SUGP1/2"/>
</dbReference>